<gene>
    <name evidence="2" type="ORF">TNCV_5107161</name>
</gene>
<name>A0A8X6RG93_TRICX</name>
<organism evidence="2 3">
    <name type="scientific">Trichonephila clavipes</name>
    <name type="common">Golden silk orbweaver</name>
    <name type="synonym">Nephila clavipes</name>
    <dbReference type="NCBI Taxonomy" id="2585209"/>
    <lineage>
        <taxon>Eukaryota</taxon>
        <taxon>Metazoa</taxon>
        <taxon>Ecdysozoa</taxon>
        <taxon>Arthropoda</taxon>
        <taxon>Chelicerata</taxon>
        <taxon>Arachnida</taxon>
        <taxon>Araneae</taxon>
        <taxon>Araneomorphae</taxon>
        <taxon>Entelegynae</taxon>
        <taxon>Araneoidea</taxon>
        <taxon>Nephilidae</taxon>
        <taxon>Trichonephila</taxon>
    </lineage>
</organism>
<keyword evidence="3" id="KW-1185">Reference proteome</keyword>
<evidence type="ECO:0000313" key="3">
    <source>
        <dbReference type="Proteomes" id="UP000887159"/>
    </source>
</evidence>
<dbReference type="AlphaFoldDB" id="A0A8X6RG93"/>
<evidence type="ECO:0000313" key="2">
    <source>
        <dbReference type="EMBL" id="GFX91086.1"/>
    </source>
</evidence>
<feature type="region of interest" description="Disordered" evidence="1">
    <location>
        <begin position="1"/>
        <end position="27"/>
    </location>
</feature>
<dbReference type="Proteomes" id="UP000887159">
    <property type="component" value="Unassembled WGS sequence"/>
</dbReference>
<sequence length="79" mass="8746">MVEVVNVTKGYGVDSPSRNDSPSSPINIPNKIKKCDEWVIVESETNFTEHEPGDISFKSSSAIVFRHGSYNQVTSIVFV</sequence>
<reference evidence="2" key="1">
    <citation type="submission" date="2020-08" db="EMBL/GenBank/DDBJ databases">
        <title>Multicomponent nature underlies the extraordinary mechanical properties of spider dragline silk.</title>
        <authorList>
            <person name="Kono N."/>
            <person name="Nakamura H."/>
            <person name="Mori M."/>
            <person name="Yoshida Y."/>
            <person name="Ohtoshi R."/>
            <person name="Malay A.D."/>
            <person name="Moran D.A.P."/>
            <person name="Tomita M."/>
            <person name="Numata K."/>
            <person name="Arakawa K."/>
        </authorList>
    </citation>
    <scope>NUCLEOTIDE SEQUENCE</scope>
</reference>
<dbReference type="EMBL" id="BMAU01021116">
    <property type="protein sequence ID" value="GFX91086.1"/>
    <property type="molecule type" value="Genomic_DNA"/>
</dbReference>
<feature type="compositionally biased region" description="Low complexity" evidence="1">
    <location>
        <begin position="14"/>
        <end position="27"/>
    </location>
</feature>
<protein>
    <submittedName>
        <fullName evidence="2">Uncharacterized protein</fullName>
    </submittedName>
</protein>
<comment type="caution">
    <text evidence="2">The sequence shown here is derived from an EMBL/GenBank/DDBJ whole genome shotgun (WGS) entry which is preliminary data.</text>
</comment>
<proteinExistence type="predicted"/>
<evidence type="ECO:0000256" key="1">
    <source>
        <dbReference type="SAM" id="MobiDB-lite"/>
    </source>
</evidence>
<accession>A0A8X6RG93</accession>